<evidence type="ECO:0000313" key="3">
    <source>
        <dbReference type="EMBL" id="EQD72650.1"/>
    </source>
</evidence>
<accession>T1CTB9</accession>
<dbReference type="SUPFAM" id="SSF102705">
    <property type="entry name" value="NIF3 (NGG1p interacting factor 3)-like"/>
    <property type="match status" value="1"/>
</dbReference>
<comment type="similarity">
    <text evidence="1">Belongs to the GTP cyclohydrolase I type 2/NIF3 family.</text>
</comment>
<name>T1CTB9_9ZZZZ</name>
<reference evidence="3" key="1">
    <citation type="submission" date="2013-08" db="EMBL/GenBank/DDBJ databases">
        <authorList>
            <person name="Mendez C."/>
            <person name="Richter M."/>
            <person name="Ferrer M."/>
            <person name="Sanchez J."/>
        </authorList>
    </citation>
    <scope>NUCLEOTIDE SEQUENCE</scope>
</reference>
<dbReference type="PANTHER" id="PTHR13799:SF14">
    <property type="entry name" value="GTP CYCLOHYDROLASE 1 TYPE 2 HOMOLOG"/>
    <property type="match status" value="1"/>
</dbReference>
<protein>
    <submittedName>
        <fullName evidence="3">NIF3-related protein</fullName>
    </submittedName>
</protein>
<evidence type="ECO:0000256" key="1">
    <source>
        <dbReference type="ARBA" id="ARBA00006964"/>
    </source>
</evidence>
<dbReference type="Pfam" id="PF01784">
    <property type="entry name" value="DUF34_NIF3"/>
    <property type="match status" value="1"/>
</dbReference>
<dbReference type="EMBL" id="AUZY01002246">
    <property type="protein sequence ID" value="EQD72650.1"/>
    <property type="molecule type" value="Genomic_DNA"/>
</dbReference>
<sequence length="313" mass="34201">MSGVPLSTLSSRLDSFFGVPSFGPNPSMSRFVPQAYARPGSGGLEGFETAFRSLFNGLMVRGSPTVHRAFAAAFPSVDVVQTFLSEAETGDLLFVHHAVDLRNGTPEGTPDGTWVDPEMAARPLAPQQREALRERGLSVYACHAPLDIHPEVSTSVAMVERLGGTTEARFFPYGPGTAGIVCRIPQLDWSEFLRRVAEQFHVPFLEKKGGSPPSVERIAVVGGCGDRVEEMVRAQGLGVDAYLTGELHLRWEGERGRSNFRDVERLARSSRMALVGCSHAASEHAVMETGVPGLFQREFGLKVRPIPEPVWWR</sequence>
<dbReference type="Gene3D" id="3.40.1390.30">
    <property type="entry name" value="NIF3 (NGG1p interacting factor 3)-like"/>
    <property type="match status" value="1"/>
</dbReference>
<dbReference type="InterPro" id="IPR002678">
    <property type="entry name" value="DUF34/NIF3"/>
</dbReference>
<comment type="caution">
    <text evidence="3">The sequence shown here is derived from an EMBL/GenBank/DDBJ whole genome shotgun (WGS) entry which is preliminary data.</text>
</comment>
<dbReference type="AlphaFoldDB" id="T1CTB9"/>
<gene>
    <name evidence="3" type="ORF">B1B_03640</name>
</gene>
<proteinExistence type="inferred from homology"/>
<keyword evidence="2" id="KW-0479">Metal-binding</keyword>
<reference evidence="3" key="2">
    <citation type="journal article" date="2014" name="ISME J.">
        <title>Microbial stratification in low pH oxic and suboxic macroscopic growths along an acid mine drainage.</title>
        <authorList>
            <person name="Mendez-Garcia C."/>
            <person name="Mesa V."/>
            <person name="Sprenger R.R."/>
            <person name="Richter M."/>
            <person name="Diez M.S."/>
            <person name="Solano J."/>
            <person name="Bargiela R."/>
            <person name="Golyshina O.V."/>
            <person name="Manteca A."/>
            <person name="Ramos J.L."/>
            <person name="Gallego J.R."/>
            <person name="Llorente I."/>
            <person name="Martins Dos Santos V.A."/>
            <person name="Jensen O.N."/>
            <person name="Pelaez A.I."/>
            <person name="Sanchez J."/>
            <person name="Ferrer M."/>
        </authorList>
    </citation>
    <scope>NUCLEOTIDE SEQUENCE</scope>
</reference>
<dbReference type="InterPro" id="IPR036069">
    <property type="entry name" value="DUF34/NIF3_sf"/>
</dbReference>
<evidence type="ECO:0000256" key="2">
    <source>
        <dbReference type="ARBA" id="ARBA00022723"/>
    </source>
</evidence>
<dbReference type="GO" id="GO:0046872">
    <property type="term" value="F:metal ion binding"/>
    <property type="evidence" value="ECO:0007669"/>
    <property type="project" value="UniProtKB-KW"/>
</dbReference>
<organism evidence="3">
    <name type="scientific">mine drainage metagenome</name>
    <dbReference type="NCBI Taxonomy" id="410659"/>
    <lineage>
        <taxon>unclassified sequences</taxon>
        <taxon>metagenomes</taxon>
        <taxon>ecological metagenomes</taxon>
    </lineage>
</organism>
<dbReference type="GO" id="GO:0005737">
    <property type="term" value="C:cytoplasm"/>
    <property type="evidence" value="ECO:0007669"/>
    <property type="project" value="TreeGrafter"/>
</dbReference>
<dbReference type="PANTHER" id="PTHR13799">
    <property type="entry name" value="NGG1 INTERACTING FACTOR 3"/>
    <property type="match status" value="1"/>
</dbReference>